<feature type="region of interest" description="Disordered" evidence="1">
    <location>
        <begin position="42"/>
        <end position="64"/>
    </location>
</feature>
<name>A0A511M9C8_9NOCA</name>
<feature type="compositionally biased region" description="Basic and acidic residues" evidence="1">
    <location>
        <begin position="42"/>
        <end position="52"/>
    </location>
</feature>
<gene>
    <name evidence="2" type="ORF">NN4_12370</name>
</gene>
<protein>
    <submittedName>
        <fullName evidence="2">Uncharacterized protein</fullName>
    </submittedName>
</protein>
<proteinExistence type="predicted"/>
<evidence type="ECO:0000256" key="1">
    <source>
        <dbReference type="SAM" id="MobiDB-lite"/>
    </source>
</evidence>
<sequence length="64" mass="7190">MGPTPTAPTPSTISLSAQWAWSELHPITHPPQEVIAMTDTITRDEFDRRPHEPANVTSRRKAEQ</sequence>
<evidence type="ECO:0000313" key="2">
    <source>
        <dbReference type="EMBL" id="GEM36718.1"/>
    </source>
</evidence>
<comment type="caution">
    <text evidence="2">The sequence shown here is derived from an EMBL/GenBank/DDBJ whole genome shotgun (WGS) entry which is preliminary data.</text>
</comment>
<organism evidence="2 3">
    <name type="scientific">Nocardia ninae NBRC 108245</name>
    <dbReference type="NCBI Taxonomy" id="1210091"/>
    <lineage>
        <taxon>Bacteria</taxon>
        <taxon>Bacillati</taxon>
        <taxon>Actinomycetota</taxon>
        <taxon>Actinomycetes</taxon>
        <taxon>Mycobacteriales</taxon>
        <taxon>Nocardiaceae</taxon>
        <taxon>Nocardia</taxon>
    </lineage>
</organism>
<dbReference type="AlphaFoldDB" id="A0A511M9C8"/>
<reference evidence="2 3" key="1">
    <citation type="submission" date="2019-07" db="EMBL/GenBank/DDBJ databases">
        <title>Whole genome shotgun sequence of Nocardia ninae NBRC 108245.</title>
        <authorList>
            <person name="Hosoyama A."/>
            <person name="Uohara A."/>
            <person name="Ohji S."/>
            <person name="Ichikawa N."/>
        </authorList>
    </citation>
    <scope>NUCLEOTIDE SEQUENCE [LARGE SCALE GENOMIC DNA]</scope>
    <source>
        <strain evidence="2 3">NBRC 108245</strain>
    </source>
</reference>
<evidence type="ECO:0000313" key="3">
    <source>
        <dbReference type="Proteomes" id="UP000321424"/>
    </source>
</evidence>
<dbReference type="EMBL" id="BJXA01000004">
    <property type="protein sequence ID" value="GEM36718.1"/>
    <property type="molecule type" value="Genomic_DNA"/>
</dbReference>
<dbReference type="Proteomes" id="UP000321424">
    <property type="component" value="Unassembled WGS sequence"/>
</dbReference>
<accession>A0A511M9C8</accession>
<keyword evidence="3" id="KW-1185">Reference proteome</keyword>